<dbReference type="Proteomes" id="UP001501742">
    <property type="component" value="Unassembled WGS sequence"/>
</dbReference>
<name>A0ABP4K5Z8_9MICO</name>
<keyword evidence="2" id="KW-0418">Kinase</keyword>
<dbReference type="PANTHER" id="PTHR10584:SF166">
    <property type="entry name" value="RIBOKINASE"/>
    <property type="match status" value="1"/>
</dbReference>
<reference evidence="5" key="1">
    <citation type="journal article" date="2019" name="Int. J. Syst. Evol. Microbiol.">
        <title>The Global Catalogue of Microorganisms (GCM) 10K type strain sequencing project: providing services to taxonomists for standard genome sequencing and annotation.</title>
        <authorList>
            <consortium name="The Broad Institute Genomics Platform"/>
            <consortium name="The Broad Institute Genome Sequencing Center for Infectious Disease"/>
            <person name="Wu L."/>
            <person name="Ma J."/>
        </authorList>
    </citation>
    <scope>NUCLEOTIDE SEQUENCE [LARGE SCALE GENOMIC DNA]</scope>
    <source>
        <strain evidence="5">JCM 12140</strain>
    </source>
</reference>
<dbReference type="PANTHER" id="PTHR10584">
    <property type="entry name" value="SUGAR KINASE"/>
    <property type="match status" value="1"/>
</dbReference>
<keyword evidence="5" id="KW-1185">Reference proteome</keyword>
<feature type="domain" description="Carbohydrate kinase PfkB" evidence="3">
    <location>
        <begin position="19"/>
        <end position="277"/>
    </location>
</feature>
<evidence type="ECO:0000259" key="3">
    <source>
        <dbReference type="Pfam" id="PF00294"/>
    </source>
</evidence>
<dbReference type="EMBL" id="BAAAJX010000010">
    <property type="protein sequence ID" value="GAA1493704.1"/>
    <property type="molecule type" value="Genomic_DNA"/>
</dbReference>
<dbReference type="InterPro" id="IPR029056">
    <property type="entry name" value="Ribokinase-like"/>
</dbReference>
<gene>
    <name evidence="4" type="ORF">GCM10009627_20500</name>
</gene>
<evidence type="ECO:0000313" key="5">
    <source>
        <dbReference type="Proteomes" id="UP001501742"/>
    </source>
</evidence>
<dbReference type="PROSITE" id="PS00584">
    <property type="entry name" value="PFKB_KINASES_2"/>
    <property type="match status" value="1"/>
</dbReference>
<evidence type="ECO:0000256" key="1">
    <source>
        <dbReference type="ARBA" id="ARBA00022679"/>
    </source>
</evidence>
<dbReference type="Gene3D" id="3.40.1190.20">
    <property type="match status" value="1"/>
</dbReference>
<evidence type="ECO:0000313" key="4">
    <source>
        <dbReference type="EMBL" id="GAA1493704.1"/>
    </source>
</evidence>
<organism evidence="4 5">
    <name type="scientific">Curtobacterium herbarum</name>
    <dbReference type="NCBI Taxonomy" id="150122"/>
    <lineage>
        <taxon>Bacteria</taxon>
        <taxon>Bacillati</taxon>
        <taxon>Actinomycetota</taxon>
        <taxon>Actinomycetes</taxon>
        <taxon>Micrococcales</taxon>
        <taxon>Microbacteriaceae</taxon>
        <taxon>Curtobacterium</taxon>
    </lineage>
</organism>
<keyword evidence="1" id="KW-0808">Transferase</keyword>
<dbReference type="SUPFAM" id="SSF53613">
    <property type="entry name" value="Ribokinase-like"/>
    <property type="match status" value="1"/>
</dbReference>
<dbReference type="Pfam" id="PF00294">
    <property type="entry name" value="PfkB"/>
    <property type="match status" value="1"/>
</dbReference>
<sequence>MADSLLCIGNLTIDDLVVDGATTTALGGDALFAALAARRELTDVRMLAPVGTDLPATLLQAVVDRGIRVEPSRPRTGRTVRNRVTYAPDGSRTWDLLDGEAAFDAMSVYPADVGPDALTASAVLVSAMSLGAQLALGPWLRERTDATVLLDLQEDYVLGHEDELLALLATCDVFLPSEVEAVRLAATTDLEAAARRFLDAGPDVVVVKTAERGCLVATAAGVVTVPTDAVEPVDSTGAGDAFCGAFAAATVRGADPVEAARAGAAAARVAIGAHGVAGLLADTEPTRVGATTTGAVR</sequence>
<dbReference type="InterPro" id="IPR002173">
    <property type="entry name" value="Carboh/pur_kinase_PfkB_CS"/>
</dbReference>
<accession>A0ABP4K5Z8</accession>
<dbReference type="RefSeq" id="WP_204610249.1">
    <property type="nucleotide sequence ID" value="NZ_BAAAJX010000010.1"/>
</dbReference>
<protein>
    <recommendedName>
        <fullName evidence="3">Carbohydrate kinase PfkB domain-containing protein</fullName>
    </recommendedName>
</protein>
<evidence type="ECO:0000256" key="2">
    <source>
        <dbReference type="ARBA" id="ARBA00022777"/>
    </source>
</evidence>
<dbReference type="InterPro" id="IPR011611">
    <property type="entry name" value="PfkB_dom"/>
</dbReference>
<comment type="caution">
    <text evidence="4">The sequence shown here is derived from an EMBL/GenBank/DDBJ whole genome shotgun (WGS) entry which is preliminary data.</text>
</comment>
<proteinExistence type="predicted"/>